<sequence length="61" mass="6559">MASKDTYIHQAFIRCEEPGCDSAGMVRGEVEGRPGDTVTVVSEGTCPHGHKLAMVRKIVLS</sequence>
<keyword evidence="2" id="KW-1185">Reference proteome</keyword>
<dbReference type="RefSeq" id="WP_306991428.1">
    <property type="nucleotide sequence ID" value="NZ_JAUSUT010000001.1"/>
</dbReference>
<accession>A0ABU0ETH1</accession>
<name>A0ABU0ETH1_9PSEU</name>
<dbReference type="Proteomes" id="UP001229651">
    <property type="component" value="Unassembled WGS sequence"/>
</dbReference>
<organism evidence="1 2">
    <name type="scientific">Amycolatopsis thermophila</name>
    <dbReference type="NCBI Taxonomy" id="206084"/>
    <lineage>
        <taxon>Bacteria</taxon>
        <taxon>Bacillati</taxon>
        <taxon>Actinomycetota</taxon>
        <taxon>Actinomycetes</taxon>
        <taxon>Pseudonocardiales</taxon>
        <taxon>Pseudonocardiaceae</taxon>
        <taxon>Amycolatopsis</taxon>
    </lineage>
</organism>
<dbReference type="EMBL" id="JAUSUT010000001">
    <property type="protein sequence ID" value="MDQ0378596.1"/>
    <property type="molecule type" value="Genomic_DNA"/>
</dbReference>
<evidence type="ECO:0000313" key="2">
    <source>
        <dbReference type="Proteomes" id="UP001229651"/>
    </source>
</evidence>
<proteinExistence type="predicted"/>
<gene>
    <name evidence="1" type="ORF">FB470_002590</name>
</gene>
<evidence type="ECO:0000313" key="1">
    <source>
        <dbReference type="EMBL" id="MDQ0378596.1"/>
    </source>
</evidence>
<comment type="caution">
    <text evidence="1">The sequence shown here is derived from an EMBL/GenBank/DDBJ whole genome shotgun (WGS) entry which is preliminary data.</text>
</comment>
<protein>
    <recommendedName>
        <fullName evidence="3">TRAM domain-containing protein</fullName>
    </recommendedName>
</protein>
<evidence type="ECO:0008006" key="3">
    <source>
        <dbReference type="Google" id="ProtNLM"/>
    </source>
</evidence>
<reference evidence="1 2" key="1">
    <citation type="submission" date="2023-07" db="EMBL/GenBank/DDBJ databases">
        <title>Sequencing the genomes of 1000 actinobacteria strains.</title>
        <authorList>
            <person name="Klenk H.-P."/>
        </authorList>
    </citation>
    <scope>NUCLEOTIDE SEQUENCE [LARGE SCALE GENOMIC DNA]</scope>
    <source>
        <strain evidence="1 2">DSM 45805</strain>
    </source>
</reference>